<reference evidence="1 2" key="2">
    <citation type="submission" date="2009-02" db="EMBL/GenBank/DDBJ databases">
        <title>Draft genome sequence of Clostridium methylpentosum (DSM 5476).</title>
        <authorList>
            <person name="Sudarsanam P."/>
            <person name="Ley R."/>
            <person name="Guruge J."/>
            <person name="Turnbaugh P.J."/>
            <person name="Mahowald M."/>
            <person name="Liep D."/>
            <person name="Gordon J."/>
        </authorList>
    </citation>
    <scope>NUCLEOTIDE SEQUENCE [LARGE SCALE GENOMIC DNA]</scope>
    <source>
        <strain evidence="1 2">DSM 5476</strain>
    </source>
</reference>
<evidence type="ECO:0000313" key="2">
    <source>
        <dbReference type="Proteomes" id="UP000003340"/>
    </source>
</evidence>
<organism evidence="1 2">
    <name type="scientific">[Clostridium] methylpentosum DSM 5476</name>
    <dbReference type="NCBI Taxonomy" id="537013"/>
    <lineage>
        <taxon>Bacteria</taxon>
        <taxon>Bacillati</taxon>
        <taxon>Bacillota</taxon>
        <taxon>Clostridia</taxon>
        <taxon>Eubacteriales</taxon>
        <taxon>Oscillospiraceae</taxon>
        <taxon>Oscillospiraceae incertae sedis</taxon>
    </lineage>
</organism>
<keyword evidence="2" id="KW-1185">Reference proteome</keyword>
<reference evidence="1 2" key="1">
    <citation type="submission" date="2009-01" db="EMBL/GenBank/DDBJ databases">
        <authorList>
            <person name="Fulton L."/>
            <person name="Clifton S."/>
            <person name="Fulton B."/>
            <person name="Xu J."/>
            <person name="Minx P."/>
            <person name="Pepin K.H."/>
            <person name="Johnson M."/>
            <person name="Bhonagiri V."/>
            <person name="Nash W.E."/>
            <person name="Mardis E.R."/>
            <person name="Wilson R.K."/>
        </authorList>
    </citation>
    <scope>NUCLEOTIDE SEQUENCE [LARGE SCALE GENOMIC DNA]</scope>
    <source>
        <strain evidence="1 2">DSM 5476</strain>
    </source>
</reference>
<dbReference type="STRING" id="537013.CLOSTMETH_00499"/>
<name>C0E9K0_9FIRM</name>
<accession>C0E9K0</accession>
<comment type="caution">
    <text evidence="1">The sequence shown here is derived from an EMBL/GenBank/DDBJ whole genome shotgun (WGS) entry which is preliminary data.</text>
</comment>
<dbReference type="EMBL" id="ACEC01000020">
    <property type="protein sequence ID" value="EEG31910.1"/>
    <property type="molecule type" value="Genomic_DNA"/>
</dbReference>
<gene>
    <name evidence="1" type="ORF">CLOSTMETH_00499</name>
</gene>
<proteinExistence type="predicted"/>
<dbReference type="Proteomes" id="UP000003340">
    <property type="component" value="Unassembled WGS sequence"/>
</dbReference>
<protein>
    <submittedName>
        <fullName evidence="1">Uncharacterized protein</fullName>
    </submittedName>
</protein>
<sequence length="62" mass="6763">MTATGRAYCSDQKAIFSLGRPMQQKLGMTTHLGRFQCIFECSTGSDQKGKAGRFAASCRRGI</sequence>
<dbReference type="HOGENOM" id="CLU_2896132_0_0_9"/>
<evidence type="ECO:0000313" key="1">
    <source>
        <dbReference type="EMBL" id="EEG31910.1"/>
    </source>
</evidence>
<dbReference type="AlphaFoldDB" id="C0E9K0"/>